<dbReference type="InterPro" id="IPR027417">
    <property type="entry name" value="P-loop_NTPase"/>
</dbReference>
<dbReference type="AlphaFoldDB" id="A0A1V2ZZJ6"/>
<gene>
    <name evidence="1" type="ORF">B1A74_06395</name>
</gene>
<dbReference type="OrthoDB" id="7062607at2"/>
<dbReference type="Gene3D" id="3.40.50.300">
    <property type="entry name" value="P-loop containing nucleotide triphosphate hydrolases"/>
    <property type="match status" value="1"/>
</dbReference>
<keyword evidence="2" id="KW-1185">Reference proteome</keyword>
<dbReference type="Proteomes" id="UP000189177">
    <property type="component" value="Unassembled WGS sequence"/>
</dbReference>
<keyword evidence="1" id="KW-0808">Transferase</keyword>
<evidence type="ECO:0000313" key="2">
    <source>
        <dbReference type="Proteomes" id="UP000189177"/>
    </source>
</evidence>
<dbReference type="STRING" id="252474.B1A74_06395"/>
<dbReference type="RefSeq" id="WP_018947472.1">
    <property type="nucleotide sequence ID" value="NZ_MUZR01000018.1"/>
</dbReference>
<organism evidence="1 2">
    <name type="scientific">Thioalkalivibrio halophilus</name>
    <dbReference type="NCBI Taxonomy" id="252474"/>
    <lineage>
        <taxon>Bacteria</taxon>
        <taxon>Pseudomonadati</taxon>
        <taxon>Pseudomonadota</taxon>
        <taxon>Gammaproteobacteria</taxon>
        <taxon>Chromatiales</taxon>
        <taxon>Ectothiorhodospiraceae</taxon>
        <taxon>Thioalkalivibrio</taxon>
    </lineage>
</organism>
<comment type="caution">
    <text evidence="1">The sequence shown here is derived from an EMBL/GenBank/DDBJ whole genome shotgun (WGS) entry which is preliminary data.</text>
</comment>
<reference evidence="1 2" key="1">
    <citation type="submission" date="2017-02" db="EMBL/GenBank/DDBJ databases">
        <title>Genomic diversity within the haloalkaliphilic genus Thioalkalivibrio.</title>
        <authorList>
            <person name="Ahn A.-C."/>
            <person name="Meier-Kolthoff J."/>
            <person name="Overmars L."/>
            <person name="Richter M."/>
            <person name="Woyke T."/>
            <person name="Sorokin D.Y."/>
            <person name="Muyzer G."/>
        </authorList>
    </citation>
    <scope>NUCLEOTIDE SEQUENCE [LARGE SCALE GENOMIC DNA]</scope>
    <source>
        <strain evidence="1 2">HL17</strain>
    </source>
</reference>
<sequence length="269" mass="31035">MKVLYLVGMGRSGSTLLDILLDAHSQVRALGGVRRLAHYARKHPCPCGAPSFWACDFWSAVNARLEERLGCNLETLDVHARDPARFNEHNRTLFEVVSEVSGVPFVTDNSKSVQRLRRLMAAPDIEVVPIHVLRDPRGRAQSLRKRKQQNYLPTFSYSHRSLRLYHLLRNEPHIVVNYEKLAYDPEDQLPKLMERLGLEFERPQLDSWAEMAHHNIGSADVFRKTEGSVIWPDDAWKQVIPPYMQRIQNVIAWPGRVANDAKERRWGLD</sequence>
<dbReference type="Pfam" id="PF13469">
    <property type="entry name" value="Sulfotransfer_3"/>
    <property type="match status" value="1"/>
</dbReference>
<proteinExistence type="predicted"/>
<dbReference type="SUPFAM" id="SSF52540">
    <property type="entry name" value="P-loop containing nucleoside triphosphate hydrolases"/>
    <property type="match status" value="1"/>
</dbReference>
<dbReference type="GO" id="GO:0016740">
    <property type="term" value="F:transferase activity"/>
    <property type="evidence" value="ECO:0007669"/>
    <property type="project" value="UniProtKB-KW"/>
</dbReference>
<dbReference type="EMBL" id="MUZR01000018">
    <property type="protein sequence ID" value="OOC10263.1"/>
    <property type="molecule type" value="Genomic_DNA"/>
</dbReference>
<evidence type="ECO:0000313" key="1">
    <source>
        <dbReference type="EMBL" id="OOC10263.1"/>
    </source>
</evidence>
<accession>A0A1V2ZZJ6</accession>
<name>A0A1V2ZZJ6_9GAMM</name>
<protein>
    <submittedName>
        <fullName evidence="1">Sulfotransferase family protein</fullName>
    </submittedName>
</protein>